<evidence type="ECO:0000256" key="3">
    <source>
        <dbReference type="ARBA" id="ARBA00022475"/>
    </source>
</evidence>
<dbReference type="AlphaFoldDB" id="A0A0F9VW09"/>
<evidence type="ECO:0000313" key="8">
    <source>
        <dbReference type="EMBL" id="KKO08265.1"/>
    </source>
</evidence>
<sequence>MLSAALLTSSQLLLCALLYALALLWALKRVRWVELITDSRRQHLFFGSVFALFALWLVRREFDNGLTVHFIGLTAVMLILDWPLAIVAGSLAQLGLCLLGLDDLSALGANGLLRILVPVGITLLLSRTLESFQPRNLFLYIFISGFFAAGLAAAATVLVGIGLLQWSGSIQAPNSILELFGYLLLVMFPEAFINGTAVAALIVFYPDWVDTFNSDRYLQEPFDSNDKP</sequence>
<evidence type="ECO:0000256" key="1">
    <source>
        <dbReference type="ARBA" id="ARBA00004651"/>
    </source>
</evidence>
<keyword evidence="3" id="KW-1003">Cell membrane</keyword>
<evidence type="ECO:0000256" key="4">
    <source>
        <dbReference type="ARBA" id="ARBA00022692"/>
    </source>
</evidence>
<keyword evidence="6 7" id="KW-0472">Membrane</keyword>
<feature type="transmembrane region" description="Helical" evidence="7">
    <location>
        <begin position="104"/>
        <end position="125"/>
    </location>
</feature>
<gene>
    <name evidence="8" type="ORF">LCGC14_0049630</name>
</gene>
<keyword evidence="4 7" id="KW-0812">Transmembrane</keyword>
<dbReference type="GO" id="GO:0000041">
    <property type="term" value="P:transition metal ion transport"/>
    <property type="evidence" value="ECO:0007669"/>
    <property type="project" value="InterPro"/>
</dbReference>
<proteinExistence type="predicted"/>
<keyword evidence="2" id="KW-0813">Transport</keyword>
<evidence type="ECO:0000256" key="6">
    <source>
        <dbReference type="ARBA" id="ARBA00023136"/>
    </source>
</evidence>
<name>A0A0F9VW09_9ZZZZ</name>
<dbReference type="InterPro" id="IPR002751">
    <property type="entry name" value="CbiM/NikMN"/>
</dbReference>
<evidence type="ECO:0000256" key="7">
    <source>
        <dbReference type="SAM" id="Phobius"/>
    </source>
</evidence>
<organism evidence="8">
    <name type="scientific">marine sediment metagenome</name>
    <dbReference type="NCBI Taxonomy" id="412755"/>
    <lineage>
        <taxon>unclassified sequences</taxon>
        <taxon>metagenomes</taxon>
        <taxon>ecological metagenomes</taxon>
    </lineage>
</organism>
<reference evidence="8" key="1">
    <citation type="journal article" date="2015" name="Nature">
        <title>Complex archaea that bridge the gap between prokaryotes and eukaryotes.</title>
        <authorList>
            <person name="Spang A."/>
            <person name="Saw J.H."/>
            <person name="Jorgensen S.L."/>
            <person name="Zaremba-Niedzwiedzka K."/>
            <person name="Martijn J."/>
            <person name="Lind A.E."/>
            <person name="van Eijk R."/>
            <person name="Schleper C."/>
            <person name="Guy L."/>
            <person name="Ettema T.J."/>
        </authorList>
    </citation>
    <scope>NUCLEOTIDE SEQUENCE</scope>
</reference>
<evidence type="ECO:0008006" key="9">
    <source>
        <dbReference type="Google" id="ProtNLM"/>
    </source>
</evidence>
<protein>
    <recommendedName>
        <fullName evidence="9">Cobalt transport protein CbiM</fullName>
    </recommendedName>
</protein>
<evidence type="ECO:0000256" key="2">
    <source>
        <dbReference type="ARBA" id="ARBA00022448"/>
    </source>
</evidence>
<dbReference type="GO" id="GO:0005886">
    <property type="term" value="C:plasma membrane"/>
    <property type="evidence" value="ECO:0007669"/>
    <property type="project" value="UniProtKB-SubCell"/>
</dbReference>
<feature type="transmembrane region" description="Helical" evidence="7">
    <location>
        <begin position="179"/>
        <end position="205"/>
    </location>
</feature>
<comment type="subcellular location">
    <subcellularLocation>
        <location evidence="1">Cell membrane</location>
        <topology evidence="1">Multi-pass membrane protein</topology>
    </subcellularLocation>
</comment>
<dbReference type="EMBL" id="LAZR01000010">
    <property type="protein sequence ID" value="KKO08265.1"/>
    <property type="molecule type" value="Genomic_DNA"/>
</dbReference>
<keyword evidence="5 7" id="KW-1133">Transmembrane helix</keyword>
<accession>A0A0F9VW09</accession>
<dbReference type="Gene3D" id="1.10.1760.20">
    <property type="match status" value="1"/>
</dbReference>
<dbReference type="Pfam" id="PF01891">
    <property type="entry name" value="CbiM"/>
    <property type="match status" value="1"/>
</dbReference>
<comment type="caution">
    <text evidence="8">The sequence shown here is derived from an EMBL/GenBank/DDBJ whole genome shotgun (WGS) entry which is preliminary data.</text>
</comment>
<feature type="transmembrane region" description="Helical" evidence="7">
    <location>
        <begin position="42"/>
        <end position="58"/>
    </location>
</feature>
<feature type="transmembrane region" description="Helical" evidence="7">
    <location>
        <begin position="70"/>
        <end position="92"/>
    </location>
</feature>
<evidence type="ECO:0000256" key="5">
    <source>
        <dbReference type="ARBA" id="ARBA00022989"/>
    </source>
</evidence>
<feature type="transmembrane region" description="Helical" evidence="7">
    <location>
        <begin position="137"/>
        <end position="167"/>
    </location>
</feature>